<dbReference type="RefSeq" id="WP_196938208.1">
    <property type="nucleotide sequence ID" value="NZ_MU158689.1"/>
</dbReference>
<evidence type="ECO:0008006" key="3">
    <source>
        <dbReference type="Google" id="ProtNLM"/>
    </source>
</evidence>
<protein>
    <recommendedName>
        <fullName evidence="3">Carboxypeptidase-like regulatory domain-containing protein</fullName>
    </recommendedName>
</protein>
<name>A0ABR9T619_9SPHI</name>
<keyword evidence="2" id="KW-1185">Reference proteome</keyword>
<comment type="caution">
    <text evidence="1">The sequence shown here is derived from an EMBL/GenBank/DDBJ whole genome shotgun (WGS) entry which is preliminary data.</text>
</comment>
<evidence type="ECO:0000313" key="2">
    <source>
        <dbReference type="Proteomes" id="UP000618319"/>
    </source>
</evidence>
<sequence length="229" mass="26331">MNKINYLVALLVFLIAGVIAPIQAQDYRGIVYELESSHTLSNVTITNLRTKEQVTTDREGNFKIDAKLYDYLEIELPGYQKDTAFLYEEGVRRIYLLREDNTILINEVLVTRLTDSRLVAEIARAKNEGKVVDASQQQGGLRVSPSRLFGRKAKEARKNLSLLITEQNNRQVDRKFTSQLIASLVPLTEDEIPLFKERYRPTLEFVQVASPQDLQVYILDSYKKFRAED</sequence>
<dbReference type="Proteomes" id="UP000618319">
    <property type="component" value="Unassembled WGS sequence"/>
</dbReference>
<organism evidence="1 2">
    <name type="scientific">Sphingobacterium pedocola</name>
    <dbReference type="NCBI Taxonomy" id="2082722"/>
    <lineage>
        <taxon>Bacteria</taxon>
        <taxon>Pseudomonadati</taxon>
        <taxon>Bacteroidota</taxon>
        <taxon>Sphingobacteriia</taxon>
        <taxon>Sphingobacteriales</taxon>
        <taxon>Sphingobacteriaceae</taxon>
        <taxon>Sphingobacterium</taxon>
    </lineage>
</organism>
<accession>A0ABR9T619</accession>
<gene>
    <name evidence="1" type="ORF">C4F40_07315</name>
</gene>
<proteinExistence type="predicted"/>
<reference evidence="1 2" key="1">
    <citation type="submission" date="2018-02" db="EMBL/GenBank/DDBJ databases">
        <title>Sphingobacterium KA21.</title>
        <authorList>
            <person name="Vasarhelyi B.M."/>
            <person name="Deshmukh S."/>
            <person name="Balint B."/>
            <person name="Kukolya J."/>
        </authorList>
    </citation>
    <scope>NUCLEOTIDE SEQUENCE [LARGE SCALE GENOMIC DNA]</scope>
    <source>
        <strain evidence="1 2">Ka21</strain>
    </source>
</reference>
<dbReference type="SUPFAM" id="SSF49464">
    <property type="entry name" value="Carboxypeptidase regulatory domain-like"/>
    <property type="match status" value="1"/>
</dbReference>
<dbReference type="EMBL" id="PSKQ01000017">
    <property type="protein sequence ID" value="MBE8720529.1"/>
    <property type="molecule type" value="Genomic_DNA"/>
</dbReference>
<dbReference type="InterPro" id="IPR008969">
    <property type="entry name" value="CarboxyPept-like_regulatory"/>
</dbReference>
<evidence type="ECO:0000313" key="1">
    <source>
        <dbReference type="EMBL" id="MBE8720529.1"/>
    </source>
</evidence>